<evidence type="ECO:0000313" key="3">
    <source>
        <dbReference type="Proteomes" id="UP000799437"/>
    </source>
</evidence>
<name>A0A6A6VTP6_9PEZI</name>
<protein>
    <submittedName>
        <fullName evidence="2">Uncharacterized protein</fullName>
    </submittedName>
</protein>
<proteinExistence type="predicted"/>
<feature type="transmembrane region" description="Helical" evidence="1">
    <location>
        <begin position="12"/>
        <end position="35"/>
    </location>
</feature>
<accession>A0A6A6VTP6</accession>
<keyword evidence="3" id="KW-1185">Reference proteome</keyword>
<sequence length="73" mass="8181">MKLIASKRVTTFGFRYAFIPLSMGAIGLSAGTLIIGPTMFARCHPFSSFEPPLETLLHSLYNRYPLILLKEYA</sequence>
<dbReference type="RefSeq" id="XP_033595431.1">
    <property type="nucleotide sequence ID" value="XM_033739989.1"/>
</dbReference>
<dbReference type="GeneID" id="54481043"/>
<evidence type="ECO:0000256" key="1">
    <source>
        <dbReference type="SAM" id="Phobius"/>
    </source>
</evidence>
<keyword evidence="1" id="KW-0472">Membrane</keyword>
<dbReference type="EMBL" id="ML996589">
    <property type="protein sequence ID" value="KAF2752980.1"/>
    <property type="molecule type" value="Genomic_DNA"/>
</dbReference>
<dbReference type="Proteomes" id="UP000799437">
    <property type="component" value="Unassembled WGS sequence"/>
</dbReference>
<evidence type="ECO:0000313" key="2">
    <source>
        <dbReference type="EMBL" id="KAF2752980.1"/>
    </source>
</evidence>
<keyword evidence="1" id="KW-1133">Transmembrane helix</keyword>
<organism evidence="2 3">
    <name type="scientific">Pseudovirgaria hyperparasitica</name>
    <dbReference type="NCBI Taxonomy" id="470096"/>
    <lineage>
        <taxon>Eukaryota</taxon>
        <taxon>Fungi</taxon>
        <taxon>Dikarya</taxon>
        <taxon>Ascomycota</taxon>
        <taxon>Pezizomycotina</taxon>
        <taxon>Dothideomycetes</taxon>
        <taxon>Dothideomycetes incertae sedis</taxon>
        <taxon>Acrospermales</taxon>
        <taxon>Acrospermaceae</taxon>
        <taxon>Pseudovirgaria</taxon>
    </lineage>
</organism>
<keyword evidence="1" id="KW-0812">Transmembrane</keyword>
<dbReference type="AlphaFoldDB" id="A0A6A6VTP6"/>
<gene>
    <name evidence="2" type="ORF">EJ05DRAFT_232845</name>
</gene>
<reference evidence="2" key="1">
    <citation type="journal article" date="2020" name="Stud. Mycol.">
        <title>101 Dothideomycetes genomes: a test case for predicting lifestyles and emergence of pathogens.</title>
        <authorList>
            <person name="Haridas S."/>
            <person name="Albert R."/>
            <person name="Binder M."/>
            <person name="Bloem J."/>
            <person name="Labutti K."/>
            <person name="Salamov A."/>
            <person name="Andreopoulos B."/>
            <person name="Baker S."/>
            <person name="Barry K."/>
            <person name="Bills G."/>
            <person name="Bluhm B."/>
            <person name="Cannon C."/>
            <person name="Castanera R."/>
            <person name="Culley D."/>
            <person name="Daum C."/>
            <person name="Ezra D."/>
            <person name="Gonzalez J."/>
            <person name="Henrissat B."/>
            <person name="Kuo A."/>
            <person name="Liang C."/>
            <person name="Lipzen A."/>
            <person name="Lutzoni F."/>
            <person name="Magnuson J."/>
            <person name="Mondo S."/>
            <person name="Nolan M."/>
            <person name="Ohm R."/>
            <person name="Pangilinan J."/>
            <person name="Park H.-J."/>
            <person name="Ramirez L."/>
            <person name="Alfaro M."/>
            <person name="Sun H."/>
            <person name="Tritt A."/>
            <person name="Yoshinaga Y."/>
            <person name="Zwiers L.-H."/>
            <person name="Turgeon B."/>
            <person name="Goodwin S."/>
            <person name="Spatafora J."/>
            <person name="Crous P."/>
            <person name="Grigoriev I."/>
        </authorList>
    </citation>
    <scope>NUCLEOTIDE SEQUENCE</scope>
    <source>
        <strain evidence="2">CBS 121739</strain>
    </source>
</reference>